<name>A0A4P6HN22_9BACT</name>
<dbReference type="Pfam" id="PF00285">
    <property type="entry name" value="Citrate_synt"/>
    <property type="match status" value="1"/>
</dbReference>
<dbReference type="Proteomes" id="UP000293296">
    <property type="component" value="Chromosome"/>
</dbReference>
<dbReference type="Gene3D" id="2.20.28.60">
    <property type="match status" value="1"/>
</dbReference>
<dbReference type="RefSeq" id="WP_129353129.1">
    <property type="nucleotide sequence ID" value="NZ_CP026538.1"/>
</dbReference>
<dbReference type="GO" id="GO:0006099">
    <property type="term" value="P:tricarboxylic acid cycle"/>
    <property type="evidence" value="ECO:0007669"/>
    <property type="project" value="UniProtKB-UniPathway"/>
</dbReference>
<evidence type="ECO:0000313" key="7">
    <source>
        <dbReference type="Proteomes" id="UP000293296"/>
    </source>
</evidence>
<dbReference type="InterPro" id="IPR036969">
    <property type="entry name" value="Citrate_synthase_sf"/>
</dbReference>
<comment type="similarity">
    <text evidence="2 5">Belongs to the citrate synthase family.</text>
</comment>
<dbReference type="PANTHER" id="PTHR42871">
    <property type="entry name" value="CITRATE SYNTHASE"/>
    <property type="match status" value="1"/>
</dbReference>
<evidence type="ECO:0000256" key="1">
    <source>
        <dbReference type="ARBA" id="ARBA00004751"/>
    </source>
</evidence>
<comment type="catalytic activity">
    <reaction evidence="4">
        <text>oxaloacetate + acetyl-CoA + H2O = citrate + CoA + H(+)</text>
        <dbReference type="Rhea" id="RHEA:16845"/>
        <dbReference type="ChEBI" id="CHEBI:15377"/>
        <dbReference type="ChEBI" id="CHEBI:15378"/>
        <dbReference type="ChEBI" id="CHEBI:16452"/>
        <dbReference type="ChEBI" id="CHEBI:16947"/>
        <dbReference type="ChEBI" id="CHEBI:57287"/>
        <dbReference type="ChEBI" id="CHEBI:57288"/>
        <dbReference type="EC" id="2.3.3.16"/>
    </reaction>
</comment>
<dbReference type="EMBL" id="CP026538">
    <property type="protein sequence ID" value="QAZ68024.1"/>
    <property type="molecule type" value="Genomic_DNA"/>
</dbReference>
<evidence type="ECO:0000256" key="5">
    <source>
        <dbReference type="PIRNR" id="PIRNR001369"/>
    </source>
</evidence>
<dbReference type="OrthoDB" id="9800864at2"/>
<protein>
    <recommendedName>
        <fullName evidence="5">Citrate synthase</fullName>
    </recommendedName>
</protein>
<keyword evidence="7" id="KW-1185">Reference proteome</keyword>
<comment type="pathway">
    <text evidence="1">Carbohydrate metabolism; tricarboxylic acid cycle; isocitrate from oxaloacetate: step 1/2.</text>
</comment>
<organism evidence="6 7">
    <name type="scientific">Solidesulfovibrio carbinolicus</name>
    <dbReference type="NCBI Taxonomy" id="296842"/>
    <lineage>
        <taxon>Bacteria</taxon>
        <taxon>Pseudomonadati</taxon>
        <taxon>Thermodesulfobacteriota</taxon>
        <taxon>Desulfovibrionia</taxon>
        <taxon>Desulfovibrionales</taxon>
        <taxon>Desulfovibrionaceae</taxon>
        <taxon>Solidesulfovibrio</taxon>
    </lineage>
</organism>
<dbReference type="InterPro" id="IPR016143">
    <property type="entry name" value="Citrate_synth-like_sm_a-sub"/>
</dbReference>
<dbReference type="Gene3D" id="1.10.230.10">
    <property type="entry name" value="Cytochrome P450-Terp, domain 2"/>
    <property type="match status" value="1"/>
</dbReference>
<dbReference type="KEGG" id="dcb:C3Y92_12625"/>
<gene>
    <name evidence="6" type="primary">gltA</name>
    <name evidence="6" type="ORF">C3Y92_12625</name>
</gene>
<dbReference type="SUPFAM" id="SSF48256">
    <property type="entry name" value="Citrate synthase"/>
    <property type="match status" value="1"/>
</dbReference>
<evidence type="ECO:0000256" key="2">
    <source>
        <dbReference type="ARBA" id="ARBA00010566"/>
    </source>
</evidence>
<accession>A0A4P6HN22</accession>
<dbReference type="PIRSF" id="PIRSF001369">
    <property type="entry name" value="Citrate_synth"/>
    <property type="match status" value="1"/>
</dbReference>
<sequence length="431" mass="48582">MNEAPTATLTYAGKTVEIPVIIGDHVEKALDVRKLRSQTGWITFDPGYANTAACKSAITHIDGENGVVLYRGYDLEELAEKATFVETAMLIMFGELPTRAEREEFRIMLRDQELLHEDLLSHLDGFPPNGHPMSILSAMINAMGSYYPELYDIGSPEDFRLAAAKILSKVRTIAAFSYRKSQGLPLNYPNPNLDYCRNFLHMMFSVPFWTYQAPDPVVRALSIYMLCHADQALDTSCATVRMVGSSQANLFASVSSGICALWGRQHGGASSAALTMFEDVVAGRTTVERIFEASKTSAGRLMGFGQRLFHVEDPRARIIKRTYQNLVKNGYAKRDAFHDIALEIEERALADDYFASRQLFPNTNFYASLLLRAINIPPRMFPVITAIGNMPGWIAHWNEETHSPDQRIHRPRQVYMGRKRHAYTPMEKRKS</sequence>
<reference evidence="6 7" key="1">
    <citation type="submission" date="2018-02" db="EMBL/GenBank/DDBJ databases">
        <title>Genome sequence of Desulfovibrio carbinolicus DSM 3852.</title>
        <authorList>
            <person name="Wilbanks E."/>
            <person name="Skennerton C.T."/>
            <person name="Orphan V.J."/>
        </authorList>
    </citation>
    <scope>NUCLEOTIDE SEQUENCE [LARGE SCALE GENOMIC DNA]</scope>
    <source>
        <strain evidence="6 7">DSM 3852</strain>
    </source>
</reference>
<dbReference type="InterPro" id="IPR016142">
    <property type="entry name" value="Citrate_synth-like_lrg_a-sub"/>
</dbReference>
<dbReference type="InterPro" id="IPR002020">
    <property type="entry name" value="Citrate_synthase"/>
</dbReference>
<dbReference type="GO" id="GO:0036440">
    <property type="term" value="F:citrate synthase activity"/>
    <property type="evidence" value="ECO:0007669"/>
    <property type="project" value="UniProtKB-EC"/>
</dbReference>
<evidence type="ECO:0000256" key="4">
    <source>
        <dbReference type="ARBA" id="ARBA00049288"/>
    </source>
</evidence>
<evidence type="ECO:0000256" key="3">
    <source>
        <dbReference type="ARBA" id="ARBA00022679"/>
    </source>
</evidence>
<dbReference type="Gene3D" id="1.10.580.10">
    <property type="entry name" value="Citrate Synthase, domain 1"/>
    <property type="match status" value="1"/>
</dbReference>
<keyword evidence="6" id="KW-0012">Acyltransferase</keyword>
<dbReference type="AlphaFoldDB" id="A0A4P6HN22"/>
<dbReference type="PRINTS" id="PR00143">
    <property type="entry name" value="CITRTSNTHASE"/>
</dbReference>
<proteinExistence type="inferred from homology"/>
<dbReference type="UniPathway" id="UPA00223">
    <property type="reaction ID" value="UER00717"/>
</dbReference>
<dbReference type="PANTHER" id="PTHR42871:SF1">
    <property type="entry name" value="CITRATE SYNTHASE"/>
    <property type="match status" value="1"/>
</dbReference>
<evidence type="ECO:0000313" key="6">
    <source>
        <dbReference type="EMBL" id="QAZ68024.1"/>
    </source>
</evidence>
<keyword evidence="3 5" id="KW-0808">Transferase</keyword>
<dbReference type="InterPro" id="IPR024176">
    <property type="entry name" value="Citrate_synthase_bac-typ"/>
</dbReference>